<dbReference type="SUPFAM" id="SSF47473">
    <property type="entry name" value="EF-hand"/>
    <property type="match status" value="1"/>
</dbReference>
<evidence type="ECO:0000256" key="1">
    <source>
        <dbReference type="ARBA" id="ARBA00022737"/>
    </source>
</evidence>
<evidence type="ECO:0000259" key="2">
    <source>
        <dbReference type="PROSITE" id="PS50222"/>
    </source>
</evidence>
<dbReference type="Proteomes" id="UP000784294">
    <property type="component" value="Unassembled WGS sequence"/>
</dbReference>
<dbReference type="GO" id="GO:0016460">
    <property type="term" value="C:myosin II complex"/>
    <property type="evidence" value="ECO:0007669"/>
    <property type="project" value="TreeGrafter"/>
</dbReference>
<name>A0A448XLF5_9PLAT</name>
<feature type="domain" description="EF-hand" evidence="2">
    <location>
        <begin position="9"/>
        <end position="44"/>
    </location>
</feature>
<dbReference type="EMBL" id="CAAALY010261257">
    <property type="protein sequence ID" value="VEL39427.1"/>
    <property type="molecule type" value="Genomic_DNA"/>
</dbReference>
<reference evidence="3" key="1">
    <citation type="submission" date="2018-11" db="EMBL/GenBank/DDBJ databases">
        <authorList>
            <consortium name="Pathogen Informatics"/>
        </authorList>
    </citation>
    <scope>NUCLEOTIDE SEQUENCE</scope>
</reference>
<gene>
    <name evidence="3" type="ORF">PXEA_LOCUS32867</name>
</gene>
<keyword evidence="4" id="KW-1185">Reference proteome</keyword>
<dbReference type="Pfam" id="PF13833">
    <property type="entry name" value="EF-hand_8"/>
    <property type="match status" value="1"/>
</dbReference>
<dbReference type="PANTHER" id="PTHR23048">
    <property type="entry name" value="MYOSIN LIGHT CHAIN 1, 3"/>
    <property type="match status" value="1"/>
</dbReference>
<keyword evidence="1" id="KW-0677">Repeat</keyword>
<evidence type="ECO:0000313" key="4">
    <source>
        <dbReference type="Proteomes" id="UP000784294"/>
    </source>
</evidence>
<evidence type="ECO:0000313" key="3">
    <source>
        <dbReference type="EMBL" id="VEL39427.1"/>
    </source>
</evidence>
<dbReference type="InterPro" id="IPR002048">
    <property type="entry name" value="EF_hand_dom"/>
</dbReference>
<dbReference type="GO" id="GO:0005509">
    <property type="term" value="F:calcium ion binding"/>
    <property type="evidence" value="ECO:0007669"/>
    <property type="project" value="InterPro"/>
</dbReference>
<dbReference type="InterPro" id="IPR011992">
    <property type="entry name" value="EF-hand-dom_pair"/>
</dbReference>
<comment type="caution">
    <text evidence="3">The sequence shown here is derived from an EMBL/GenBank/DDBJ whole genome shotgun (WGS) entry which is preliminary data.</text>
</comment>
<feature type="domain" description="EF-hand" evidence="2">
    <location>
        <begin position="84"/>
        <end position="119"/>
    </location>
</feature>
<protein>
    <recommendedName>
        <fullName evidence="2">EF-hand domain-containing protein</fullName>
    </recommendedName>
</protein>
<proteinExistence type="predicted"/>
<accession>A0A448XLF5</accession>
<organism evidence="3 4">
    <name type="scientific">Protopolystoma xenopodis</name>
    <dbReference type="NCBI Taxonomy" id="117903"/>
    <lineage>
        <taxon>Eukaryota</taxon>
        <taxon>Metazoa</taxon>
        <taxon>Spiralia</taxon>
        <taxon>Lophotrochozoa</taxon>
        <taxon>Platyhelminthes</taxon>
        <taxon>Monogenea</taxon>
        <taxon>Polyopisthocotylea</taxon>
        <taxon>Polystomatidea</taxon>
        <taxon>Polystomatidae</taxon>
        <taxon>Protopolystoma</taxon>
    </lineage>
</organism>
<dbReference type="FunFam" id="1.10.238.10:FF:000001">
    <property type="entry name" value="Calmodulin 1"/>
    <property type="match status" value="1"/>
</dbReference>
<dbReference type="OrthoDB" id="26525at2759"/>
<dbReference type="PROSITE" id="PS50222">
    <property type="entry name" value="EF_HAND_2"/>
    <property type="match status" value="2"/>
</dbReference>
<sequence length="151" mass="17710">MKPEELMEHETEEIRKGFKYFDRTAAGFIKTEELGTALRWIKLIPSSADIDRFIALVDPNHTGKVKWESFLYIACQLWISDPQQREAELWQAFLTFDKNDKGKMTPEQLRSILLEIGENPLTEKEVNAIIKDAVDKENMIEYGYLIRSWQK</sequence>
<dbReference type="PANTHER" id="PTHR23048:SF0">
    <property type="entry name" value="CALMODULIN LIKE 3"/>
    <property type="match status" value="1"/>
</dbReference>
<dbReference type="AlphaFoldDB" id="A0A448XLF5"/>
<dbReference type="Gene3D" id="1.10.238.10">
    <property type="entry name" value="EF-hand"/>
    <property type="match status" value="1"/>
</dbReference>
<dbReference type="InterPro" id="IPR050230">
    <property type="entry name" value="CALM/Myosin/TropC-like"/>
</dbReference>